<keyword evidence="1" id="KW-0547">Nucleotide-binding</keyword>
<dbReference type="NCBIfam" id="NF004877">
    <property type="entry name" value="PRK06241.1-2"/>
    <property type="match status" value="1"/>
</dbReference>
<dbReference type="NCBIfam" id="NF004879">
    <property type="entry name" value="PRK06241.1-4"/>
    <property type="match status" value="1"/>
</dbReference>
<dbReference type="Proteomes" id="UP000184476">
    <property type="component" value="Unassembled WGS sequence"/>
</dbReference>
<evidence type="ECO:0000256" key="3">
    <source>
        <dbReference type="ARBA" id="ARBA00051922"/>
    </source>
</evidence>
<keyword evidence="10" id="KW-0418">Kinase</keyword>
<dbReference type="Gene3D" id="3.50.30.10">
    <property type="entry name" value="Phosphohistidine domain"/>
    <property type="match status" value="1"/>
</dbReference>
<accession>A0A1M4X973</accession>
<gene>
    <name evidence="10" type="ORF">SAMN05444392_104201</name>
</gene>
<evidence type="ECO:0000256" key="6">
    <source>
        <dbReference type="ARBA" id="ARBA00074400"/>
    </source>
</evidence>
<dbReference type="FunFam" id="3.50.30.10:FF:000007">
    <property type="entry name" value="Phosphoenolpyruvate synthase"/>
    <property type="match status" value="1"/>
</dbReference>
<dbReference type="PANTHER" id="PTHR43615">
    <property type="entry name" value="PHOSPHOENOLPYRUVATE SYNTHASE-RELATED"/>
    <property type="match status" value="1"/>
</dbReference>
<dbReference type="Pfam" id="PF01326">
    <property type="entry name" value="PPDK_N"/>
    <property type="match status" value="1"/>
</dbReference>
<keyword evidence="2" id="KW-0067">ATP-binding</keyword>
<evidence type="ECO:0000256" key="5">
    <source>
        <dbReference type="ARBA" id="ARBA00066332"/>
    </source>
</evidence>
<comment type="similarity">
    <text evidence="4">Belongs to the rifampicin phosphotransferase family.</text>
</comment>
<reference evidence="10 11" key="1">
    <citation type="submission" date="2016-11" db="EMBL/GenBank/DDBJ databases">
        <authorList>
            <person name="Jaros S."/>
            <person name="Januszkiewicz K."/>
            <person name="Wedrychowicz H."/>
        </authorList>
    </citation>
    <scope>NUCLEOTIDE SEQUENCE [LARGE SCALE GENOMIC DNA]</scope>
    <source>
        <strain evidence="10 11">DSM 44666</strain>
    </source>
</reference>
<proteinExistence type="inferred from homology"/>
<evidence type="ECO:0000256" key="2">
    <source>
        <dbReference type="ARBA" id="ARBA00022840"/>
    </source>
</evidence>
<dbReference type="SUPFAM" id="SSF52009">
    <property type="entry name" value="Phosphohistidine domain"/>
    <property type="match status" value="1"/>
</dbReference>
<dbReference type="InterPro" id="IPR036637">
    <property type="entry name" value="Phosphohistidine_dom_sf"/>
</dbReference>
<sequence length="878" mass="99635">MGSYVLGFQEIESGKLMEVGGKGLNLGELSRIEQVSVPGGFCVTTQAYRKMFDAHAELSYLLNDLSHFTIQDSEQISHVSQRIRQIIERTSMDEEIHAAVVHYLNELGENHPYAVRSSATAEDLPTASFAGQQDTYLNIIGQEAILEHIKKCWASLFTDRAVTYRIQNRFDHRKVYLSVVIQRMIFPQASGILFTADPITSHRKIVSIDASFGLGEALVSGLVNADVYKVQDGKRVEKKISMKERAIYPIATGGTQEREIELNMQQQQVLSDKQILQLEQIGRKIETYFGYPQDIEWCIDHGQFYIVQSRPITTLYPVPVVKDGKPHIYMSIGHQQMMTEAFKPLGIAFFSALSEQFFAVEAGGRLFLDISSDMASMVGRKILLAVMKNNDPLTYSALVKLSKRKEFLRALPRGKRMINTKHDGLSLPTFIQMIKQYLRHNPEIIPKLIAKCDQSIHELQENIVQVSGEEVFRFIIEDQQELKRVMYDPQSFGVIMLGVYVANWLNKKMEKWLGEKNVADTLSQSVPHNVTSEMGLALLDVADVVREYPSVIEYFSHANDQTFFEDLSRLPGGQRVSEAFRAFLDIYGVRCPGEIDITSPRWYEKPTALISTIMGHIQNFEPHSRTIIFEQKRIEAEEFADHLIERLKRLPGGARKAKKTKKMIRILRNVIGYREYPKYGFIRRYAIYKQALLREATILLEKGIIQNQEDIYYLSFDELREVVRTNQLDYRIITKRKSAYEGYEKLTPPRIMTSDGEIISGEYSREHAPEGALIGLPVSSGVMEGRARIVLKMEEAQIEPGDILVTKFTDPSWTPLFVSIKGLVTEVGGQMTHGSVVAREYGLPAVVGVENATKLIKDGDMIRINGTDGYIEILASTK</sequence>
<evidence type="ECO:0000256" key="4">
    <source>
        <dbReference type="ARBA" id="ARBA00061332"/>
    </source>
</evidence>
<feature type="domain" description="Pyruvate phosphate dikinase AMP/ATP-binding" evidence="9">
    <location>
        <begin position="18"/>
        <end position="315"/>
    </location>
</feature>
<dbReference type="Pfam" id="PF00391">
    <property type="entry name" value="PEP-utilizers"/>
    <property type="match status" value="1"/>
</dbReference>
<dbReference type="OrthoDB" id="9765468at2"/>
<dbReference type="GO" id="GO:0016301">
    <property type="term" value="F:kinase activity"/>
    <property type="evidence" value="ECO:0007669"/>
    <property type="project" value="UniProtKB-KW"/>
</dbReference>
<dbReference type="InterPro" id="IPR008279">
    <property type="entry name" value="PEP-util_enz_mobile_dom"/>
</dbReference>
<dbReference type="EC" id="2.7.9.6" evidence="5"/>
<dbReference type="STRING" id="112248.SAMN05444392_104201"/>
<dbReference type="InterPro" id="IPR051549">
    <property type="entry name" value="PEP_Utilizing_Enz"/>
</dbReference>
<dbReference type="InterPro" id="IPR013815">
    <property type="entry name" value="ATP_grasp_subdomain_1"/>
</dbReference>
<keyword evidence="10" id="KW-0670">Pyruvate</keyword>
<dbReference type="Gene3D" id="3.30.470.20">
    <property type="entry name" value="ATP-grasp fold, B domain"/>
    <property type="match status" value="1"/>
</dbReference>
<evidence type="ECO:0000259" key="9">
    <source>
        <dbReference type="Pfam" id="PF01326"/>
    </source>
</evidence>
<protein>
    <recommendedName>
        <fullName evidence="6">Rifampicin phosphotransferase</fullName>
        <ecNumber evidence="5">2.7.9.6</ecNumber>
    </recommendedName>
    <alternativeName>
        <fullName evidence="7">Rifampin phosphotransferase</fullName>
    </alternativeName>
</protein>
<dbReference type="GO" id="GO:0005524">
    <property type="term" value="F:ATP binding"/>
    <property type="evidence" value="ECO:0007669"/>
    <property type="project" value="UniProtKB-KW"/>
</dbReference>
<name>A0A1M4X973_9BACL</name>
<organism evidence="10 11">
    <name type="scientific">Seinonella peptonophila</name>
    <dbReference type="NCBI Taxonomy" id="112248"/>
    <lineage>
        <taxon>Bacteria</taxon>
        <taxon>Bacillati</taxon>
        <taxon>Bacillota</taxon>
        <taxon>Bacilli</taxon>
        <taxon>Bacillales</taxon>
        <taxon>Thermoactinomycetaceae</taxon>
        <taxon>Seinonella</taxon>
    </lineage>
</organism>
<dbReference type="FunFam" id="3.30.1490.20:FF:000010">
    <property type="entry name" value="Phosphoenolpyruvate synthase"/>
    <property type="match status" value="1"/>
</dbReference>
<evidence type="ECO:0000256" key="1">
    <source>
        <dbReference type="ARBA" id="ARBA00022741"/>
    </source>
</evidence>
<dbReference type="AlphaFoldDB" id="A0A1M4X973"/>
<dbReference type="RefSeq" id="WP_073154580.1">
    <property type="nucleotide sequence ID" value="NZ_FQVL01000004.1"/>
</dbReference>
<dbReference type="NCBIfam" id="NF004878">
    <property type="entry name" value="PRK06241.1-3"/>
    <property type="match status" value="1"/>
</dbReference>
<feature type="domain" description="PEP-utilising enzyme mobile" evidence="8">
    <location>
        <begin position="798"/>
        <end position="869"/>
    </location>
</feature>
<comment type="catalytic activity">
    <reaction evidence="3">
        <text>rifampicin + ATP + H2O = 21-phosphorifampicin + AMP + phosphate + 2 H(+)</text>
        <dbReference type="Rhea" id="RHEA:56304"/>
        <dbReference type="ChEBI" id="CHEBI:15377"/>
        <dbReference type="ChEBI" id="CHEBI:15378"/>
        <dbReference type="ChEBI" id="CHEBI:30616"/>
        <dbReference type="ChEBI" id="CHEBI:43474"/>
        <dbReference type="ChEBI" id="CHEBI:71365"/>
        <dbReference type="ChEBI" id="CHEBI:140195"/>
        <dbReference type="ChEBI" id="CHEBI:456215"/>
        <dbReference type="EC" id="2.7.9.6"/>
    </reaction>
    <physiologicalReaction direction="left-to-right" evidence="3">
        <dbReference type="Rhea" id="RHEA:56305"/>
    </physiologicalReaction>
</comment>
<dbReference type="Gene3D" id="3.30.1490.20">
    <property type="entry name" value="ATP-grasp fold, A domain"/>
    <property type="match status" value="1"/>
</dbReference>
<evidence type="ECO:0000313" key="10">
    <source>
        <dbReference type="EMBL" id="SHE89915.1"/>
    </source>
</evidence>
<dbReference type="SUPFAM" id="SSF56059">
    <property type="entry name" value="Glutathione synthetase ATP-binding domain-like"/>
    <property type="match status" value="1"/>
</dbReference>
<keyword evidence="10" id="KW-0808">Transferase</keyword>
<keyword evidence="11" id="KW-1185">Reference proteome</keyword>
<dbReference type="PANTHER" id="PTHR43615:SF1">
    <property type="entry name" value="PPDK_N DOMAIN-CONTAINING PROTEIN"/>
    <property type="match status" value="1"/>
</dbReference>
<dbReference type="EMBL" id="FQVL01000004">
    <property type="protein sequence ID" value="SHE89915.1"/>
    <property type="molecule type" value="Genomic_DNA"/>
</dbReference>
<dbReference type="InterPro" id="IPR002192">
    <property type="entry name" value="PPDK_AMP/ATP-bd"/>
</dbReference>
<evidence type="ECO:0000313" key="11">
    <source>
        <dbReference type="Proteomes" id="UP000184476"/>
    </source>
</evidence>
<evidence type="ECO:0000259" key="8">
    <source>
        <dbReference type="Pfam" id="PF00391"/>
    </source>
</evidence>
<evidence type="ECO:0000256" key="7">
    <source>
        <dbReference type="ARBA" id="ARBA00076136"/>
    </source>
</evidence>
<dbReference type="NCBIfam" id="NF041857">
    <property type="entry name" value="RIF_Ptrans_rph"/>
    <property type="match status" value="1"/>
</dbReference>